<feature type="compositionally biased region" description="Low complexity" evidence="1">
    <location>
        <begin position="230"/>
        <end position="244"/>
    </location>
</feature>
<feature type="compositionally biased region" description="Low complexity" evidence="1">
    <location>
        <begin position="252"/>
        <end position="269"/>
    </location>
</feature>
<dbReference type="EMBL" id="JACGCI010000116">
    <property type="protein sequence ID" value="KAF6744662.1"/>
    <property type="molecule type" value="Genomic_DNA"/>
</dbReference>
<evidence type="ECO:0000313" key="3">
    <source>
        <dbReference type="Proteomes" id="UP000521943"/>
    </source>
</evidence>
<feature type="region of interest" description="Disordered" evidence="1">
    <location>
        <begin position="1"/>
        <end position="88"/>
    </location>
</feature>
<feature type="region of interest" description="Disordered" evidence="1">
    <location>
        <begin position="190"/>
        <end position="283"/>
    </location>
</feature>
<accession>A0A8H6LXX2</accession>
<organism evidence="2 3">
    <name type="scientific">Ephemerocybe angulata</name>
    <dbReference type="NCBI Taxonomy" id="980116"/>
    <lineage>
        <taxon>Eukaryota</taxon>
        <taxon>Fungi</taxon>
        <taxon>Dikarya</taxon>
        <taxon>Basidiomycota</taxon>
        <taxon>Agaricomycotina</taxon>
        <taxon>Agaricomycetes</taxon>
        <taxon>Agaricomycetidae</taxon>
        <taxon>Agaricales</taxon>
        <taxon>Agaricineae</taxon>
        <taxon>Psathyrellaceae</taxon>
        <taxon>Ephemerocybe</taxon>
    </lineage>
</organism>
<proteinExistence type="predicted"/>
<gene>
    <name evidence="2" type="ORF">DFP72DRAFT_1078289</name>
</gene>
<reference evidence="2 3" key="1">
    <citation type="submission" date="2020-07" db="EMBL/GenBank/DDBJ databases">
        <title>Comparative genomics of pyrophilous fungi reveals a link between fire events and developmental genes.</title>
        <authorList>
            <consortium name="DOE Joint Genome Institute"/>
            <person name="Steindorff A.S."/>
            <person name="Carver A."/>
            <person name="Calhoun S."/>
            <person name="Stillman K."/>
            <person name="Liu H."/>
            <person name="Lipzen A."/>
            <person name="Pangilinan J."/>
            <person name="Labutti K."/>
            <person name="Bruns T.D."/>
            <person name="Grigoriev I.V."/>
        </authorList>
    </citation>
    <scope>NUCLEOTIDE SEQUENCE [LARGE SCALE GENOMIC DNA]</scope>
    <source>
        <strain evidence="2 3">CBS 144469</strain>
    </source>
</reference>
<sequence length="373" mass="39401">MQSSRGDKRKRRKSTGDDKRIRRRARASSNSKKKALDGKVIEVIEDHSKLENDKEVERNDNQEWVDEGACEEPLAPAPAVPHTPPQKQRQFLFSDILQAISPPPSETPQPAQPLKALDFLNFAMTPPTPSPPRPYGPTQIPLDGPAFSTVGAVGRFNDRFAETMDEAYNKRAMIMGGAITAGANFQAPGEVAGGTSSATALGPAFSQDKGKRPMRGSGEVSGGPSGDVSGGASVPSGEASVGVSGSSGGESRGAAGSSGEALGSAAGAGNTSGGASGSGQDHLGGADTFKGRVWDFHSLENISLSLGFLEVHRSDLIWFRNMCIEQHSRSVRTQHALHKALHNICRARYVHARVSDLQEEPVGRLGDTGEPDD</sequence>
<feature type="compositionally biased region" description="Gly residues" evidence="1">
    <location>
        <begin position="219"/>
        <end position="229"/>
    </location>
</feature>
<feature type="compositionally biased region" description="Pro residues" evidence="1">
    <location>
        <begin position="75"/>
        <end position="84"/>
    </location>
</feature>
<evidence type="ECO:0000256" key="1">
    <source>
        <dbReference type="SAM" id="MobiDB-lite"/>
    </source>
</evidence>
<name>A0A8H6LXX2_9AGAR</name>
<dbReference type="AlphaFoldDB" id="A0A8H6LXX2"/>
<evidence type="ECO:0000313" key="2">
    <source>
        <dbReference type="EMBL" id="KAF6744662.1"/>
    </source>
</evidence>
<keyword evidence="3" id="KW-1185">Reference proteome</keyword>
<feature type="compositionally biased region" description="Basic and acidic residues" evidence="1">
    <location>
        <begin position="34"/>
        <end position="61"/>
    </location>
</feature>
<protein>
    <submittedName>
        <fullName evidence="2">Uncharacterized protein</fullName>
    </submittedName>
</protein>
<dbReference type="Proteomes" id="UP000521943">
    <property type="component" value="Unassembled WGS sequence"/>
</dbReference>
<comment type="caution">
    <text evidence="2">The sequence shown here is derived from an EMBL/GenBank/DDBJ whole genome shotgun (WGS) entry which is preliminary data.</text>
</comment>